<keyword evidence="2" id="KW-1185">Reference proteome</keyword>
<proteinExistence type="predicted"/>
<evidence type="ECO:0000313" key="2">
    <source>
        <dbReference type="Proteomes" id="UP001177260"/>
    </source>
</evidence>
<reference evidence="1 2" key="1">
    <citation type="journal article" date="2023" name="ACS Omega">
        <title>Identification of the Neoaspergillic Acid Biosynthesis Gene Cluster by Establishing an In Vitro CRISPR-Ribonucleoprotein Genetic System in Aspergillus melleus.</title>
        <authorList>
            <person name="Yuan B."/>
            <person name="Grau M.F."/>
            <person name="Murata R.M."/>
            <person name="Torok T."/>
            <person name="Venkateswaran K."/>
            <person name="Stajich J.E."/>
            <person name="Wang C.C.C."/>
        </authorList>
    </citation>
    <scope>NUCLEOTIDE SEQUENCE [LARGE SCALE GENOMIC DNA]</scope>
    <source>
        <strain evidence="1 2">IMV 1140</strain>
    </source>
</reference>
<dbReference type="EMBL" id="JAOPJF010000021">
    <property type="protein sequence ID" value="KAK1145837.1"/>
    <property type="molecule type" value="Genomic_DNA"/>
</dbReference>
<sequence length="281" mass="31970">MNATYLDETCQTINPRGISPPPQYSLHEPSLNSQANNGFADRAQQTHLSTDDSLGHLTTSNIVPDEESTKFWSDEFTARVVLSLLQREPLTPLPRPIAHSDINLQNTPLLTCAVCFETYRDDYFPSTPITAGCDHTSMAGTHICLGCLRRCLDTQFSSQDTSPLACPLCYEQLSDEDVYRWASRHTFKDYDRMRTWQLLEEDAEFVPCIRENCGYGQLHAGGLEDPIVVCGSCGMRTCFIHRQTPWHEGMTCTEYEDMKNPRESQEDIEKFHESEEQELSK</sequence>
<name>A0ACC3B5X9_9EURO</name>
<evidence type="ECO:0000313" key="1">
    <source>
        <dbReference type="EMBL" id="KAK1145837.1"/>
    </source>
</evidence>
<gene>
    <name evidence="1" type="ORF">N8T08_003783</name>
</gene>
<dbReference type="Proteomes" id="UP001177260">
    <property type="component" value="Unassembled WGS sequence"/>
</dbReference>
<organism evidence="1 2">
    <name type="scientific">Aspergillus melleus</name>
    <dbReference type="NCBI Taxonomy" id="138277"/>
    <lineage>
        <taxon>Eukaryota</taxon>
        <taxon>Fungi</taxon>
        <taxon>Dikarya</taxon>
        <taxon>Ascomycota</taxon>
        <taxon>Pezizomycotina</taxon>
        <taxon>Eurotiomycetes</taxon>
        <taxon>Eurotiomycetidae</taxon>
        <taxon>Eurotiales</taxon>
        <taxon>Aspergillaceae</taxon>
        <taxon>Aspergillus</taxon>
        <taxon>Aspergillus subgen. Circumdati</taxon>
    </lineage>
</organism>
<protein>
    <submittedName>
        <fullName evidence="1">Uncharacterized protein</fullName>
    </submittedName>
</protein>
<accession>A0ACC3B5X9</accession>
<comment type="caution">
    <text evidence="1">The sequence shown here is derived from an EMBL/GenBank/DDBJ whole genome shotgun (WGS) entry which is preliminary data.</text>
</comment>